<dbReference type="InterPro" id="IPR050432">
    <property type="entry name" value="FAD-linked_Oxidoreductases_BP"/>
</dbReference>
<dbReference type="Gene3D" id="3.30.43.10">
    <property type="entry name" value="Uridine Diphospho-n-acetylenolpyruvylglucosamine Reductase, domain 2"/>
    <property type="match status" value="1"/>
</dbReference>
<evidence type="ECO:0000256" key="1">
    <source>
        <dbReference type="ARBA" id="ARBA00001974"/>
    </source>
</evidence>
<keyword evidence="5" id="KW-0560">Oxidoreductase</keyword>
<dbReference type="InterPro" id="IPR016167">
    <property type="entry name" value="FAD-bd_PCMH_sub1"/>
</dbReference>
<evidence type="ECO:0000256" key="4">
    <source>
        <dbReference type="ARBA" id="ARBA00022827"/>
    </source>
</evidence>
<dbReference type="PANTHER" id="PTHR13878">
    <property type="entry name" value="GULONOLACTONE OXIDASE"/>
    <property type="match status" value="1"/>
</dbReference>
<dbReference type="GO" id="GO:0009690">
    <property type="term" value="P:cytokinin metabolic process"/>
    <property type="evidence" value="ECO:0007669"/>
    <property type="project" value="InterPro"/>
</dbReference>
<dbReference type="Gene3D" id="3.30.465.10">
    <property type="match status" value="1"/>
</dbReference>
<accession>A0A853BE17</accession>
<dbReference type="EMBL" id="JACCFK010000002">
    <property type="protein sequence ID" value="NYI93499.1"/>
    <property type="molecule type" value="Genomic_DNA"/>
</dbReference>
<dbReference type="PROSITE" id="PS51387">
    <property type="entry name" value="FAD_PCMH"/>
    <property type="match status" value="1"/>
</dbReference>
<evidence type="ECO:0000256" key="5">
    <source>
        <dbReference type="ARBA" id="ARBA00023002"/>
    </source>
</evidence>
<proteinExistence type="inferred from homology"/>
<comment type="caution">
    <text evidence="7">The sequence shown here is derived from an EMBL/GenBank/DDBJ whole genome shotgun (WGS) entry which is preliminary data.</text>
</comment>
<evidence type="ECO:0000256" key="3">
    <source>
        <dbReference type="ARBA" id="ARBA00022630"/>
    </source>
</evidence>
<dbReference type="Gene3D" id="3.40.462.10">
    <property type="entry name" value="FAD-linked oxidases, C-terminal domain"/>
    <property type="match status" value="1"/>
</dbReference>
<dbReference type="InterPro" id="IPR036318">
    <property type="entry name" value="FAD-bd_PCMH-like_sf"/>
</dbReference>
<keyword evidence="8" id="KW-1185">Reference proteome</keyword>
<dbReference type="Proteomes" id="UP000549616">
    <property type="component" value="Unassembled WGS sequence"/>
</dbReference>
<keyword evidence="4" id="KW-0274">FAD</keyword>
<evidence type="ECO:0000313" key="7">
    <source>
        <dbReference type="EMBL" id="NYI93499.1"/>
    </source>
</evidence>
<dbReference type="GO" id="GO:0071949">
    <property type="term" value="F:FAD binding"/>
    <property type="evidence" value="ECO:0007669"/>
    <property type="project" value="InterPro"/>
</dbReference>
<dbReference type="RefSeq" id="WP_179777663.1">
    <property type="nucleotide sequence ID" value="NZ_JACCFK010000002.1"/>
</dbReference>
<evidence type="ECO:0000259" key="6">
    <source>
        <dbReference type="PROSITE" id="PS51387"/>
    </source>
</evidence>
<dbReference type="Pfam" id="PF01565">
    <property type="entry name" value="FAD_binding_4"/>
    <property type="match status" value="1"/>
</dbReference>
<dbReference type="InterPro" id="IPR016166">
    <property type="entry name" value="FAD-bd_PCMH"/>
</dbReference>
<gene>
    <name evidence="7" type="ORF">HNR02_006874</name>
</gene>
<feature type="domain" description="FAD-binding PCMH-type" evidence="6">
    <location>
        <begin position="21"/>
        <end position="188"/>
    </location>
</feature>
<dbReference type="PANTHER" id="PTHR13878:SF53">
    <property type="entry name" value="CYTOKININ DEHYDROGENASE 6"/>
    <property type="match status" value="1"/>
</dbReference>
<dbReference type="InterPro" id="IPR006093">
    <property type="entry name" value="Oxy_OxRdtase_FAD_BS"/>
</dbReference>
<dbReference type="Pfam" id="PF09265">
    <property type="entry name" value="Cytokin-bind"/>
    <property type="match status" value="1"/>
</dbReference>
<sequence>MNLSHDDGPREAASVDFGHLVHRRPSAVARPRSAIEVAEVVRAAAADGIPVAARGRGHSGYGQAQTDGIVLDLSALAEVHEVRDDRVVVDAGTGWRAVLDAAWRHGSAPPVLTDYLGLSVGGTLSAGGIGGTSFRYGLQTDTVTELEVVTGDGVVRTCGPGDELFAAVLGGLGQCGIITRATLRLTGVPERVRRHEIDHDTVVSAAAEQLRFVEDGRYDFVQGQVRYGESGRRIFLETATYYTPPAAPRDDGEDLPFPEFQHRLDAAEALLTQTGAWFHPHPWWNCFLPASTATEFLESLVGQLRADDLGPAGCVLFYPVFTARVHTPLVRLPPEPVAYLVALLRFPPDDTAVAERQVADNVRLYREARDLGGLTYPIGAIPFTASDWRHHFGARWPRLRTWKEHYDPAHILTPGPGIFTAPGSGTPRTTDD</sequence>
<dbReference type="SUPFAM" id="SSF55103">
    <property type="entry name" value="FAD-linked oxidases, C-terminal domain"/>
    <property type="match status" value="1"/>
</dbReference>
<dbReference type="InterPro" id="IPR016169">
    <property type="entry name" value="FAD-bd_PCMH_sub2"/>
</dbReference>
<comment type="cofactor">
    <cofactor evidence="1">
        <name>FAD</name>
        <dbReference type="ChEBI" id="CHEBI:57692"/>
    </cofactor>
</comment>
<evidence type="ECO:0000256" key="2">
    <source>
        <dbReference type="ARBA" id="ARBA00005466"/>
    </source>
</evidence>
<dbReference type="PROSITE" id="PS00862">
    <property type="entry name" value="OX2_COVAL_FAD"/>
    <property type="match status" value="1"/>
</dbReference>
<dbReference type="SUPFAM" id="SSF56176">
    <property type="entry name" value="FAD-binding/transporter-associated domain-like"/>
    <property type="match status" value="1"/>
</dbReference>
<dbReference type="InterPro" id="IPR006094">
    <property type="entry name" value="Oxid_FAD_bind_N"/>
</dbReference>
<protein>
    <submittedName>
        <fullName evidence="7">FAD/FMN-containing dehydrogenase</fullName>
    </submittedName>
</protein>
<dbReference type="GO" id="GO:0019139">
    <property type="term" value="F:cytokinin dehydrogenase activity"/>
    <property type="evidence" value="ECO:0007669"/>
    <property type="project" value="InterPro"/>
</dbReference>
<evidence type="ECO:0000313" key="8">
    <source>
        <dbReference type="Proteomes" id="UP000549616"/>
    </source>
</evidence>
<dbReference type="InterPro" id="IPR015345">
    <property type="entry name" value="Cytokinin_DH_FAD/cytokin-bd"/>
</dbReference>
<dbReference type="InterPro" id="IPR016164">
    <property type="entry name" value="FAD-linked_Oxase-like_C"/>
</dbReference>
<reference evidence="7 8" key="1">
    <citation type="submission" date="2020-07" db="EMBL/GenBank/DDBJ databases">
        <title>Sequencing the genomes of 1000 actinobacteria strains.</title>
        <authorList>
            <person name="Klenk H.-P."/>
        </authorList>
    </citation>
    <scope>NUCLEOTIDE SEQUENCE [LARGE SCALE GENOMIC DNA]</scope>
    <source>
        <strain evidence="7 8">DSM 104006</strain>
    </source>
</reference>
<name>A0A853BE17_9PSEU</name>
<comment type="similarity">
    <text evidence="2">Belongs to the oxygen-dependent FAD-linked oxidoreductase family.</text>
</comment>
<dbReference type="InterPro" id="IPR016170">
    <property type="entry name" value="Cytok_DH_C_sf"/>
</dbReference>
<organism evidence="7 8">
    <name type="scientific">Amycolatopsis endophytica</name>
    <dbReference type="NCBI Taxonomy" id="860233"/>
    <lineage>
        <taxon>Bacteria</taxon>
        <taxon>Bacillati</taxon>
        <taxon>Actinomycetota</taxon>
        <taxon>Actinomycetes</taxon>
        <taxon>Pseudonocardiales</taxon>
        <taxon>Pseudonocardiaceae</taxon>
        <taxon>Amycolatopsis</taxon>
    </lineage>
</organism>
<keyword evidence="3" id="KW-0285">Flavoprotein</keyword>
<dbReference type="AlphaFoldDB" id="A0A853BE17"/>